<feature type="region of interest" description="Disordered" evidence="8">
    <location>
        <begin position="400"/>
        <end position="423"/>
    </location>
</feature>
<dbReference type="InterPro" id="IPR019339">
    <property type="entry name" value="CIR_N_dom"/>
</dbReference>
<reference evidence="10 11" key="1">
    <citation type="journal article" date="2013" name="PLoS Genet.">
        <title>The genome and development-dependent transcriptomes of Pyronema confluens: a window into fungal evolution.</title>
        <authorList>
            <person name="Traeger S."/>
            <person name="Altegoer F."/>
            <person name="Freitag M."/>
            <person name="Gabaldon T."/>
            <person name="Kempken F."/>
            <person name="Kumar A."/>
            <person name="Marcet-Houben M."/>
            <person name="Poggeler S."/>
            <person name="Stajich J.E."/>
            <person name="Nowrousian M."/>
        </authorList>
    </citation>
    <scope>NUCLEOTIDE SEQUENCE [LARGE SCALE GENOMIC DNA]</scope>
    <source>
        <strain evidence="11">CBS 100304</strain>
        <tissue evidence="10">Vegetative mycelium</tissue>
    </source>
</reference>
<keyword evidence="11" id="KW-1185">Reference proteome</keyword>
<dbReference type="EMBL" id="HF935567">
    <property type="protein sequence ID" value="CCX10823.1"/>
    <property type="molecule type" value="Genomic_DNA"/>
</dbReference>
<comment type="similarity">
    <text evidence="2">Belongs to the CWC25 family.</text>
</comment>
<evidence type="ECO:0000256" key="3">
    <source>
        <dbReference type="ARBA" id="ARBA00022664"/>
    </source>
</evidence>
<dbReference type="InterPro" id="IPR051376">
    <property type="entry name" value="CWC25_splicing_factor"/>
</dbReference>
<keyword evidence="6" id="KW-0508">mRNA splicing</keyword>
<dbReference type="InterPro" id="IPR022209">
    <property type="entry name" value="CWC25"/>
</dbReference>
<dbReference type="Proteomes" id="UP000018144">
    <property type="component" value="Unassembled WGS sequence"/>
</dbReference>
<feature type="region of interest" description="Disordered" evidence="8">
    <location>
        <begin position="311"/>
        <end position="388"/>
    </location>
</feature>
<keyword evidence="4" id="KW-0747">Spliceosome</keyword>
<feature type="domain" description="CBF1-interacting co-repressor CIR N-terminal" evidence="9">
    <location>
        <begin position="10"/>
        <end position="46"/>
    </location>
</feature>
<feature type="compositionally biased region" description="Basic and acidic residues" evidence="8">
    <location>
        <begin position="400"/>
        <end position="411"/>
    </location>
</feature>
<comment type="subcellular location">
    <subcellularLocation>
        <location evidence="1">Nucleus</location>
    </subcellularLocation>
</comment>
<feature type="compositionally biased region" description="Low complexity" evidence="8">
    <location>
        <begin position="273"/>
        <end position="289"/>
    </location>
</feature>
<dbReference type="Pfam" id="PF10197">
    <property type="entry name" value="Cir_N"/>
    <property type="match status" value="1"/>
</dbReference>
<feature type="region of interest" description="Disordered" evidence="8">
    <location>
        <begin position="268"/>
        <end position="298"/>
    </location>
</feature>
<dbReference type="AlphaFoldDB" id="U4LAF1"/>
<evidence type="ECO:0000256" key="6">
    <source>
        <dbReference type="ARBA" id="ARBA00023187"/>
    </source>
</evidence>
<evidence type="ECO:0000256" key="7">
    <source>
        <dbReference type="ARBA" id="ARBA00023242"/>
    </source>
</evidence>
<dbReference type="GO" id="GO:0000398">
    <property type="term" value="P:mRNA splicing, via spliceosome"/>
    <property type="evidence" value="ECO:0007669"/>
    <property type="project" value="TreeGrafter"/>
</dbReference>
<keyword evidence="5" id="KW-0175">Coiled coil</keyword>
<evidence type="ECO:0000256" key="4">
    <source>
        <dbReference type="ARBA" id="ARBA00022728"/>
    </source>
</evidence>
<evidence type="ECO:0000313" key="10">
    <source>
        <dbReference type="EMBL" id="CCX10823.1"/>
    </source>
</evidence>
<dbReference type="STRING" id="1076935.U4LAF1"/>
<dbReference type="eggNOG" id="KOG3869">
    <property type="taxonomic scope" value="Eukaryota"/>
</dbReference>
<name>U4LAF1_PYROM</name>
<evidence type="ECO:0000256" key="2">
    <source>
        <dbReference type="ARBA" id="ARBA00006695"/>
    </source>
</evidence>
<dbReference type="Pfam" id="PF12542">
    <property type="entry name" value="CWC25"/>
    <property type="match status" value="1"/>
</dbReference>
<sequence length="423" mass="46795">MGGDLNLKKSWHPQLLRNQERVWQEEKKALEERKRIDQWKKEREEERQLLELRQIQEAAGGKTVLDRVDFLYNGPSQGMDRTTEENEAYLLGKRRIDSLLKGSDNEKLKKDSGQEGFLKAQTANTLRDTAAKVRDDPLLAIKKQEQMAYESYMKDPAKRRLIQKITAVTAITAAETVTVIPTAVPDAVPTAEAEDIDHDPAPREETATIKTVLHTALTVTDPAHQSDHAGTRLRHAETTGASAASAEIEKSGRIDVDEATEVTEVIEEETETEMTAAAPTPAPAALHHPAGPPPLHPAIVTPLPLPLVGLKTPNYHSRPSPPPRRHEKALSKSAEDEEAERARKLAEMQSNATELDADRAKRLAALAEREKAEAEREEAARRRNGKMGGRAEFIGAANRKAAELDLGERVSRGRQGLVGRDTE</sequence>
<dbReference type="PANTHER" id="PTHR16196">
    <property type="entry name" value="CELL CYCLE CONTROL PROTEIN CWF25"/>
    <property type="match status" value="1"/>
</dbReference>
<dbReference type="OrthoDB" id="21123at2759"/>
<evidence type="ECO:0000313" key="11">
    <source>
        <dbReference type="Proteomes" id="UP000018144"/>
    </source>
</evidence>
<protein>
    <submittedName>
        <fullName evidence="10">Similar to Pre-mRNA-splicing factor CWC25 acc. no. Q4IRI9</fullName>
    </submittedName>
</protein>
<accession>U4LAF1</accession>
<keyword evidence="3" id="KW-0507">mRNA processing</keyword>
<proteinExistence type="inferred from homology"/>
<feature type="compositionally biased region" description="Basic and acidic residues" evidence="8">
    <location>
        <begin position="356"/>
        <end position="381"/>
    </location>
</feature>
<dbReference type="GO" id="GO:0005684">
    <property type="term" value="C:U2-type spliceosomal complex"/>
    <property type="evidence" value="ECO:0007669"/>
    <property type="project" value="TreeGrafter"/>
</dbReference>
<dbReference type="SMART" id="SM01083">
    <property type="entry name" value="Cir_N"/>
    <property type="match status" value="1"/>
</dbReference>
<organism evidence="10 11">
    <name type="scientific">Pyronema omphalodes (strain CBS 100304)</name>
    <name type="common">Pyronema confluens</name>
    <dbReference type="NCBI Taxonomy" id="1076935"/>
    <lineage>
        <taxon>Eukaryota</taxon>
        <taxon>Fungi</taxon>
        <taxon>Dikarya</taxon>
        <taxon>Ascomycota</taxon>
        <taxon>Pezizomycotina</taxon>
        <taxon>Pezizomycetes</taxon>
        <taxon>Pezizales</taxon>
        <taxon>Pyronemataceae</taxon>
        <taxon>Pyronema</taxon>
    </lineage>
</organism>
<evidence type="ECO:0000259" key="9">
    <source>
        <dbReference type="SMART" id="SM01083"/>
    </source>
</evidence>
<keyword evidence="7" id="KW-0539">Nucleus</keyword>
<evidence type="ECO:0000256" key="5">
    <source>
        <dbReference type="ARBA" id="ARBA00023054"/>
    </source>
</evidence>
<evidence type="ECO:0000256" key="1">
    <source>
        <dbReference type="ARBA" id="ARBA00004123"/>
    </source>
</evidence>
<evidence type="ECO:0000256" key="8">
    <source>
        <dbReference type="SAM" id="MobiDB-lite"/>
    </source>
</evidence>
<gene>
    <name evidence="10" type="ORF">PCON_10417</name>
</gene>
<feature type="compositionally biased region" description="Basic and acidic residues" evidence="8">
    <location>
        <begin position="328"/>
        <end position="346"/>
    </location>
</feature>
<dbReference type="PANTHER" id="PTHR16196:SF0">
    <property type="entry name" value="PRE-MRNA-SPLICING FACTOR CWC25 HOMOLOG"/>
    <property type="match status" value="1"/>
</dbReference>